<dbReference type="CDD" id="cd13690">
    <property type="entry name" value="PBP2_GluB"/>
    <property type="match status" value="1"/>
</dbReference>
<dbReference type="GO" id="GO:0030288">
    <property type="term" value="C:outer membrane-bounded periplasmic space"/>
    <property type="evidence" value="ECO:0007669"/>
    <property type="project" value="TreeGrafter"/>
</dbReference>
<dbReference type="InterPro" id="IPR001638">
    <property type="entry name" value="Solute-binding_3/MltF_N"/>
</dbReference>
<dbReference type="GO" id="GO:0006865">
    <property type="term" value="P:amino acid transport"/>
    <property type="evidence" value="ECO:0007669"/>
    <property type="project" value="TreeGrafter"/>
</dbReference>
<name>A0A7Y2Q199_9MICO</name>
<feature type="signal peptide" evidence="5">
    <location>
        <begin position="1"/>
        <end position="21"/>
    </location>
</feature>
<dbReference type="SMART" id="SM00062">
    <property type="entry name" value="PBPb"/>
    <property type="match status" value="1"/>
</dbReference>
<evidence type="ECO:0000256" key="5">
    <source>
        <dbReference type="SAM" id="SignalP"/>
    </source>
</evidence>
<accession>A0A7Y2Q199</accession>
<organism evidence="7 8">
    <name type="scientific">Microbacterium ulmi</name>
    <dbReference type="NCBI Taxonomy" id="179095"/>
    <lineage>
        <taxon>Bacteria</taxon>
        <taxon>Bacillati</taxon>
        <taxon>Actinomycetota</taxon>
        <taxon>Actinomycetes</taxon>
        <taxon>Micrococcales</taxon>
        <taxon>Microbacteriaceae</taxon>
        <taxon>Microbacterium</taxon>
    </lineage>
</organism>
<dbReference type="AlphaFoldDB" id="A0A7Y2Q199"/>
<feature type="domain" description="Solute-binding protein family 3/N-terminal" evidence="6">
    <location>
        <begin position="69"/>
        <end position="291"/>
    </location>
</feature>
<dbReference type="PANTHER" id="PTHR30085:SF6">
    <property type="entry name" value="ABC TRANSPORTER GLUTAMINE-BINDING PROTEIN GLNH"/>
    <property type="match status" value="1"/>
</dbReference>
<comment type="similarity">
    <text evidence="1 4">Belongs to the bacterial solute-binding protein 3 family.</text>
</comment>
<dbReference type="PANTHER" id="PTHR30085">
    <property type="entry name" value="AMINO ACID ABC TRANSPORTER PERMEASE"/>
    <property type="match status" value="1"/>
</dbReference>
<dbReference type="Pfam" id="PF00497">
    <property type="entry name" value="SBP_bac_3"/>
    <property type="match status" value="1"/>
</dbReference>
<dbReference type="RefSeq" id="WP_167039388.1">
    <property type="nucleotide sequence ID" value="NZ_BAAANA010000001.1"/>
</dbReference>
<dbReference type="PROSITE" id="PS51257">
    <property type="entry name" value="PROKAR_LIPOPROTEIN"/>
    <property type="match status" value="1"/>
</dbReference>
<comment type="caution">
    <text evidence="7">The sequence shown here is derived from an EMBL/GenBank/DDBJ whole genome shotgun (WGS) entry which is preliminary data.</text>
</comment>
<evidence type="ECO:0000256" key="3">
    <source>
        <dbReference type="ARBA" id="ARBA00022729"/>
    </source>
</evidence>
<evidence type="ECO:0000256" key="4">
    <source>
        <dbReference type="RuleBase" id="RU003744"/>
    </source>
</evidence>
<keyword evidence="2" id="KW-0813">Transport</keyword>
<dbReference type="InterPro" id="IPR051455">
    <property type="entry name" value="Bact_solute-bind_prot3"/>
</dbReference>
<proteinExistence type="inferred from homology"/>
<dbReference type="GO" id="GO:0005576">
    <property type="term" value="C:extracellular region"/>
    <property type="evidence" value="ECO:0007669"/>
    <property type="project" value="TreeGrafter"/>
</dbReference>
<evidence type="ECO:0000313" key="7">
    <source>
        <dbReference type="EMBL" id="NNH04122.1"/>
    </source>
</evidence>
<keyword evidence="3 5" id="KW-0732">Signal</keyword>
<keyword evidence="8" id="KW-1185">Reference proteome</keyword>
<gene>
    <name evidence="7" type="ORF">HLA99_09700</name>
</gene>
<dbReference type="EMBL" id="JABEMB010000012">
    <property type="protein sequence ID" value="NNH04122.1"/>
    <property type="molecule type" value="Genomic_DNA"/>
</dbReference>
<dbReference type="Proteomes" id="UP000543598">
    <property type="component" value="Unassembled WGS sequence"/>
</dbReference>
<evidence type="ECO:0000256" key="1">
    <source>
        <dbReference type="ARBA" id="ARBA00010333"/>
    </source>
</evidence>
<reference evidence="7 8" key="1">
    <citation type="submission" date="2020-05" db="EMBL/GenBank/DDBJ databases">
        <title>MicrobeNet Type strains.</title>
        <authorList>
            <person name="Nicholson A.C."/>
        </authorList>
    </citation>
    <scope>NUCLEOTIDE SEQUENCE [LARGE SCALE GENOMIC DNA]</scope>
    <source>
        <strain evidence="7 8">JCM 14282</strain>
    </source>
</reference>
<sequence length="304" mass="32140">MRRTRIATLAGIAIAALALTACNTGTPGGTGDTGATGDAGDGDAALWEVATDFSLEGSPTFDNISERGSVIVGVKNDQPGLGYEDATTGERTGFDVDIARWIAASLGFAEDQIEYQTIPSANREQAIVNGDIDYYVGTYSITDKRKEQISFAGPYFITGQGLLVAADNTDINGPEDLAGKIVCSVTGSTPLQRIRDEFNPGDTVEYDTYSQCVEQLLAGSVDAITTDEAILAGYVAQRPDELKIAGEPFSEERYGVGLAKGDTVLQEHINTLFTDGGDVWQALFDLHLAPAGISGEQPDVDPID</sequence>
<dbReference type="PROSITE" id="PS01039">
    <property type="entry name" value="SBP_BACTERIAL_3"/>
    <property type="match status" value="1"/>
</dbReference>
<protein>
    <submittedName>
        <fullName evidence="7">Glutamate ABC transporter substrate-binding protein</fullName>
    </submittedName>
</protein>
<dbReference type="Gene3D" id="3.40.190.10">
    <property type="entry name" value="Periplasmic binding protein-like II"/>
    <property type="match status" value="2"/>
</dbReference>
<evidence type="ECO:0000256" key="2">
    <source>
        <dbReference type="ARBA" id="ARBA00022448"/>
    </source>
</evidence>
<evidence type="ECO:0000259" key="6">
    <source>
        <dbReference type="SMART" id="SM00062"/>
    </source>
</evidence>
<dbReference type="InterPro" id="IPR018313">
    <property type="entry name" value="SBP_3_CS"/>
</dbReference>
<dbReference type="SUPFAM" id="SSF53850">
    <property type="entry name" value="Periplasmic binding protein-like II"/>
    <property type="match status" value="1"/>
</dbReference>
<evidence type="ECO:0000313" key="8">
    <source>
        <dbReference type="Proteomes" id="UP000543598"/>
    </source>
</evidence>
<feature type="chain" id="PRO_5039553895" evidence="5">
    <location>
        <begin position="22"/>
        <end position="304"/>
    </location>
</feature>